<evidence type="ECO:0000256" key="5">
    <source>
        <dbReference type="HAMAP-Rule" id="MF_00787"/>
    </source>
</evidence>
<dbReference type="HAMAP" id="MF_00787">
    <property type="entry name" value="CbiD"/>
    <property type="match status" value="1"/>
</dbReference>
<evidence type="ECO:0000313" key="6">
    <source>
        <dbReference type="EMBL" id="UFP96896.1"/>
    </source>
</evidence>
<evidence type="ECO:0000256" key="4">
    <source>
        <dbReference type="ARBA" id="ARBA00022691"/>
    </source>
</evidence>
<organism evidence="6 7">
    <name type="scientific">Gloeobacter morelensis MG652769</name>
    <dbReference type="NCBI Taxonomy" id="2781736"/>
    <lineage>
        <taxon>Bacteria</taxon>
        <taxon>Bacillati</taxon>
        <taxon>Cyanobacteriota</taxon>
        <taxon>Cyanophyceae</taxon>
        <taxon>Gloeobacterales</taxon>
        <taxon>Gloeobacteraceae</taxon>
        <taxon>Gloeobacter</taxon>
        <taxon>Gloeobacter morelensis</taxon>
    </lineage>
</organism>
<dbReference type="SUPFAM" id="SSF111342">
    <property type="entry name" value="CbiD-like"/>
    <property type="match status" value="1"/>
</dbReference>
<dbReference type="Pfam" id="PF01888">
    <property type="entry name" value="CbiD"/>
    <property type="match status" value="1"/>
</dbReference>
<keyword evidence="3 5" id="KW-0808">Transferase</keyword>
<dbReference type="EC" id="2.1.1.195" evidence="5"/>
<dbReference type="PANTHER" id="PTHR35863">
    <property type="entry name" value="COBALT-PRECORRIN-5B C(1)-METHYLTRANSFERASE"/>
    <property type="match status" value="1"/>
</dbReference>
<dbReference type="RefSeq" id="WP_418886989.1">
    <property type="nucleotide sequence ID" value="NZ_CP063845.1"/>
</dbReference>
<comment type="catalytic activity">
    <reaction evidence="5">
        <text>Co-precorrin-5B + S-adenosyl-L-methionine = Co-precorrin-6A + S-adenosyl-L-homocysteine</text>
        <dbReference type="Rhea" id="RHEA:26285"/>
        <dbReference type="ChEBI" id="CHEBI:57856"/>
        <dbReference type="ChEBI" id="CHEBI:59789"/>
        <dbReference type="ChEBI" id="CHEBI:60063"/>
        <dbReference type="ChEBI" id="CHEBI:60064"/>
        <dbReference type="EC" id="2.1.1.195"/>
    </reaction>
</comment>
<comment type="pathway">
    <text evidence="5">Cofactor biosynthesis; adenosylcobalamin biosynthesis; cob(II)yrinate a,c-diamide from sirohydrochlorin (anaerobic route): step 6/10.</text>
</comment>
<dbReference type="Proteomes" id="UP001054846">
    <property type="component" value="Chromosome"/>
</dbReference>
<keyword evidence="7" id="KW-1185">Reference proteome</keyword>
<proteinExistence type="inferred from homology"/>
<dbReference type="GO" id="GO:0008168">
    <property type="term" value="F:methyltransferase activity"/>
    <property type="evidence" value="ECO:0007669"/>
    <property type="project" value="UniProtKB-KW"/>
</dbReference>
<dbReference type="PANTHER" id="PTHR35863:SF1">
    <property type="entry name" value="COBALT-PRECORRIN-5B C(1)-METHYLTRANSFERASE"/>
    <property type="match status" value="1"/>
</dbReference>
<dbReference type="Gene3D" id="3.30.2110.10">
    <property type="entry name" value="CbiD-like"/>
    <property type="match status" value="1"/>
</dbReference>
<evidence type="ECO:0000256" key="1">
    <source>
        <dbReference type="ARBA" id="ARBA00022573"/>
    </source>
</evidence>
<dbReference type="PIRSF" id="PIRSF026782">
    <property type="entry name" value="CbiD"/>
    <property type="match status" value="1"/>
</dbReference>
<evidence type="ECO:0000256" key="3">
    <source>
        <dbReference type="ARBA" id="ARBA00022679"/>
    </source>
</evidence>
<keyword evidence="1 5" id="KW-0169">Cobalamin biosynthesis</keyword>
<accession>A0ABY3PTW5</accession>
<dbReference type="EMBL" id="CP063845">
    <property type="protein sequence ID" value="UFP96896.1"/>
    <property type="molecule type" value="Genomic_DNA"/>
</dbReference>
<sequence>MSRTGYTLPVFAAAAARAALLHLLEKAPCVLVQLDLLGEQAAIPIDQVARLDAKTALGITRSDPGDNLDLTRHTPVWAWVHLEEGTGAVLRLEAGEGLGRTAAGEAAIYRYARQLMEANVAPLVPAGRTATVRFILPEGRALALRTSNAAFGILEGLALLGTSGLSQPLSAADHLESFRAALRERAERERRLVFCIGASGLQAAGRLGLDQGATVQTGNWIGALLVEAGMLGVESVLLLGYQGKLVKLAAGIFNTSSHIADGRLEAIAAGAAAAGADIETVRTVLAAPTADAACALLAAAGWAQRIYTGLAERVSGRSVEYVRKYTERTVAVATVLLDRQGRLIAQDLAAAAWLAGP</sequence>
<dbReference type="InterPro" id="IPR002748">
    <property type="entry name" value="CbiD"/>
</dbReference>
<name>A0ABY3PTW5_9CYAN</name>
<dbReference type="GO" id="GO:0032259">
    <property type="term" value="P:methylation"/>
    <property type="evidence" value="ECO:0007669"/>
    <property type="project" value="UniProtKB-KW"/>
</dbReference>
<evidence type="ECO:0000313" key="7">
    <source>
        <dbReference type="Proteomes" id="UP001054846"/>
    </source>
</evidence>
<keyword evidence="4 5" id="KW-0949">S-adenosyl-L-methionine</keyword>
<evidence type="ECO:0000256" key="2">
    <source>
        <dbReference type="ARBA" id="ARBA00022603"/>
    </source>
</evidence>
<keyword evidence="2 5" id="KW-0489">Methyltransferase</keyword>
<comment type="function">
    <text evidence="5">Catalyzes the methylation of C-1 in cobalt-precorrin-5B to form cobalt-precorrin-6A.</text>
</comment>
<dbReference type="NCBIfam" id="TIGR00312">
    <property type="entry name" value="cbiD"/>
    <property type="match status" value="1"/>
</dbReference>
<protein>
    <recommendedName>
        <fullName evidence="5">Cobalt-precorrin-5B C(1)-methyltransferase</fullName>
        <ecNumber evidence="5">2.1.1.195</ecNumber>
    </recommendedName>
    <alternativeName>
        <fullName evidence="5">Cobalt-precorrin-6A synthase</fullName>
    </alternativeName>
</protein>
<dbReference type="InterPro" id="IPR036074">
    <property type="entry name" value="CbiD_sf"/>
</dbReference>
<gene>
    <name evidence="5" type="primary">cbiD</name>
    <name evidence="6" type="ORF">ISF26_04290</name>
</gene>
<reference evidence="6 7" key="1">
    <citation type="journal article" date="2021" name="Genome Biol. Evol.">
        <title>Complete Genome Sequencing of a Novel Gloeobacter Species from a Waterfall Cave in Mexico.</title>
        <authorList>
            <person name="Saw J.H."/>
            <person name="Cardona T."/>
            <person name="Montejano G."/>
        </authorList>
    </citation>
    <scope>NUCLEOTIDE SEQUENCE [LARGE SCALE GENOMIC DNA]</scope>
    <source>
        <strain evidence="6">MG652769</strain>
    </source>
</reference>
<comment type="similarity">
    <text evidence="5">Belongs to the CbiD family.</text>
</comment>